<dbReference type="InterPro" id="IPR000160">
    <property type="entry name" value="GGDEF_dom"/>
</dbReference>
<sequence length="352" mass="38127">MPPLNPEDPSTGSAASRAEEARQALLARIGNFVETHDLAVTASNLAAICGGLSGSHPELAQAFAAREIAGEPIDQRWLDTLGRLDPDNHSRIAELEALMDKLEYSLMRFAQTARSAQSETSDHRGALGARIEAMAEIELDSAAAGDLAQVLDLSRTMLARIEQVESAMARSQAETERLRENLAKARLEADVDHLTGLPNRRAFERRLVSAAIEARAKGEKLSLGFCDVDRFKLINDNHGHEAGDRVLCAVAATLNEHAGDACFVARHGGEEFVLLFYGMDKQAARAKLDAIRLAQAARRLMNRDTGQPFGRVTFSGGVAEVTEDSDTRSALGRADAALYRAKQEGRNRVMVG</sequence>
<organism evidence="5 6">
    <name type="scientific">Erythrobacter dokdonensis DSW-74</name>
    <dbReference type="NCBI Taxonomy" id="1300349"/>
    <lineage>
        <taxon>Bacteria</taxon>
        <taxon>Pseudomonadati</taxon>
        <taxon>Pseudomonadota</taxon>
        <taxon>Alphaproteobacteria</taxon>
        <taxon>Sphingomonadales</taxon>
        <taxon>Erythrobacteraceae</taxon>
        <taxon>Erythrobacter/Porphyrobacter group</taxon>
        <taxon>Erythrobacter</taxon>
    </lineage>
</organism>
<dbReference type="PROSITE" id="PS50887">
    <property type="entry name" value="GGDEF"/>
    <property type="match status" value="1"/>
</dbReference>
<comment type="catalytic activity">
    <reaction evidence="2">
        <text>2 GTP = 3',3'-c-di-GMP + 2 diphosphate</text>
        <dbReference type="Rhea" id="RHEA:24898"/>
        <dbReference type="ChEBI" id="CHEBI:33019"/>
        <dbReference type="ChEBI" id="CHEBI:37565"/>
        <dbReference type="ChEBI" id="CHEBI:58805"/>
        <dbReference type="EC" id="2.7.7.65"/>
    </reaction>
</comment>
<dbReference type="FunFam" id="3.30.70.270:FF:000001">
    <property type="entry name" value="Diguanylate cyclase domain protein"/>
    <property type="match status" value="1"/>
</dbReference>
<dbReference type="GO" id="GO:0043709">
    <property type="term" value="P:cell adhesion involved in single-species biofilm formation"/>
    <property type="evidence" value="ECO:0007669"/>
    <property type="project" value="TreeGrafter"/>
</dbReference>
<dbReference type="STRING" id="1300349.I603_1337"/>
<dbReference type="Gene3D" id="3.30.70.270">
    <property type="match status" value="1"/>
</dbReference>
<comment type="caution">
    <text evidence="5">The sequence shown here is derived from an EMBL/GenBank/DDBJ whole genome shotgun (WGS) entry which is preliminary data.</text>
</comment>
<dbReference type="SMART" id="SM00267">
    <property type="entry name" value="GGDEF"/>
    <property type="match status" value="1"/>
</dbReference>
<keyword evidence="3" id="KW-0175">Coiled coil</keyword>
<dbReference type="InterPro" id="IPR029787">
    <property type="entry name" value="Nucleotide_cyclase"/>
</dbReference>
<evidence type="ECO:0000256" key="1">
    <source>
        <dbReference type="ARBA" id="ARBA00012528"/>
    </source>
</evidence>
<proteinExistence type="predicted"/>
<dbReference type="GO" id="GO:1902201">
    <property type="term" value="P:negative regulation of bacterial-type flagellum-dependent cell motility"/>
    <property type="evidence" value="ECO:0007669"/>
    <property type="project" value="TreeGrafter"/>
</dbReference>
<dbReference type="InterPro" id="IPR050469">
    <property type="entry name" value="Diguanylate_Cyclase"/>
</dbReference>
<dbReference type="GO" id="GO:0005886">
    <property type="term" value="C:plasma membrane"/>
    <property type="evidence" value="ECO:0007669"/>
    <property type="project" value="TreeGrafter"/>
</dbReference>
<feature type="coiled-coil region" evidence="3">
    <location>
        <begin position="161"/>
        <end position="188"/>
    </location>
</feature>
<name>A0A1A7BEL8_9SPHN</name>
<dbReference type="SUPFAM" id="SSF55073">
    <property type="entry name" value="Nucleotide cyclase"/>
    <property type="match status" value="1"/>
</dbReference>
<dbReference type="GO" id="GO:0052621">
    <property type="term" value="F:diguanylate cyclase activity"/>
    <property type="evidence" value="ECO:0007669"/>
    <property type="project" value="UniProtKB-EC"/>
</dbReference>
<evidence type="ECO:0000259" key="4">
    <source>
        <dbReference type="PROSITE" id="PS50887"/>
    </source>
</evidence>
<evidence type="ECO:0000256" key="3">
    <source>
        <dbReference type="SAM" id="Coils"/>
    </source>
</evidence>
<dbReference type="CDD" id="cd01949">
    <property type="entry name" value="GGDEF"/>
    <property type="match status" value="1"/>
</dbReference>
<dbReference type="Pfam" id="PF00990">
    <property type="entry name" value="GGDEF"/>
    <property type="match status" value="1"/>
</dbReference>
<dbReference type="AlphaFoldDB" id="A0A1A7BEL8"/>
<evidence type="ECO:0000256" key="2">
    <source>
        <dbReference type="ARBA" id="ARBA00034247"/>
    </source>
</evidence>
<dbReference type="PANTHER" id="PTHR45138:SF9">
    <property type="entry name" value="DIGUANYLATE CYCLASE DGCM-RELATED"/>
    <property type="match status" value="1"/>
</dbReference>
<evidence type="ECO:0000313" key="6">
    <source>
        <dbReference type="Proteomes" id="UP000092484"/>
    </source>
</evidence>
<feature type="domain" description="GGDEF" evidence="4">
    <location>
        <begin position="219"/>
        <end position="352"/>
    </location>
</feature>
<dbReference type="RefSeq" id="WP_068863390.1">
    <property type="nucleotide sequence ID" value="NZ_LZYB01000003.1"/>
</dbReference>
<reference evidence="5 6" key="1">
    <citation type="submission" date="2016-06" db="EMBL/GenBank/DDBJ databases">
        <title>Genome sequence of Porphyrobacter dokdonensis DSW-74.</title>
        <authorList>
            <person name="Kim J.F."/>
            <person name="Song J.Y."/>
        </authorList>
    </citation>
    <scope>NUCLEOTIDE SEQUENCE [LARGE SCALE GENOMIC DNA]</scope>
    <source>
        <strain evidence="5 6">DSW-74</strain>
    </source>
</reference>
<dbReference type="PANTHER" id="PTHR45138">
    <property type="entry name" value="REGULATORY COMPONENTS OF SENSORY TRANSDUCTION SYSTEM"/>
    <property type="match status" value="1"/>
</dbReference>
<accession>A0A1A7BEL8</accession>
<protein>
    <recommendedName>
        <fullName evidence="1">diguanylate cyclase</fullName>
        <ecNumber evidence="1">2.7.7.65</ecNumber>
    </recommendedName>
</protein>
<evidence type="ECO:0000313" key="5">
    <source>
        <dbReference type="EMBL" id="OBV10929.1"/>
    </source>
</evidence>
<dbReference type="EC" id="2.7.7.65" evidence="1"/>
<dbReference type="NCBIfam" id="TIGR00254">
    <property type="entry name" value="GGDEF"/>
    <property type="match status" value="1"/>
</dbReference>
<dbReference type="Proteomes" id="UP000092484">
    <property type="component" value="Unassembled WGS sequence"/>
</dbReference>
<dbReference type="EMBL" id="LZYB01000003">
    <property type="protein sequence ID" value="OBV10929.1"/>
    <property type="molecule type" value="Genomic_DNA"/>
</dbReference>
<dbReference type="InterPro" id="IPR043128">
    <property type="entry name" value="Rev_trsase/Diguanyl_cyclase"/>
</dbReference>
<keyword evidence="6" id="KW-1185">Reference proteome</keyword>
<gene>
    <name evidence="5" type="ORF">I603_1337</name>
</gene>